<proteinExistence type="predicted"/>
<accession>A0ABD2YW91</accession>
<dbReference type="InterPro" id="IPR001810">
    <property type="entry name" value="F-box_dom"/>
</dbReference>
<dbReference type="Proteomes" id="UP001630127">
    <property type="component" value="Unassembled WGS sequence"/>
</dbReference>
<comment type="caution">
    <text evidence="2">The sequence shown here is derived from an EMBL/GenBank/DDBJ whole genome shotgun (WGS) entry which is preliminary data.</text>
</comment>
<evidence type="ECO:0000313" key="2">
    <source>
        <dbReference type="EMBL" id="KAL3510504.1"/>
    </source>
</evidence>
<dbReference type="EMBL" id="JBJUIK010000012">
    <property type="protein sequence ID" value="KAL3510504.1"/>
    <property type="molecule type" value="Genomic_DNA"/>
</dbReference>
<reference evidence="2 3" key="1">
    <citation type="submission" date="2024-11" db="EMBL/GenBank/DDBJ databases">
        <title>A near-complete genome assembly of Cinchona calisaya.</title>
        <authorList>
            <person name="Lian D.C."/>
            <person name="Zhao X.W."/>
            <person name="Wei L."/>
        </authorList>
    </citation>
    <scope>NUCLEOTIDE SEQUENCE [LARGE SCALE GENOMIC DNA]</scope>
    <source>
        <tissue evidence="2">Nenye</tissue>
    </source>
</reference>
<dbReference type="Pfam" id="PF00646">
    <property type="entry name" value="F-box"/>
    <property type="match status" value="2"/>
</dbReference>
<dbReference type="InterPro" id="IPR006527">
    <property type="entry name" value="F-box-assoc_dom_typ1"/>
</dbReference>
<dbReference type="PANTHER" id="PTHR31672">
    <property type="entry name" value="BNACNNG10540D PROTEIN"/>
    <property type="match status" value="1"/>
</dbReference>
<dbReference type="AlphaFoldDB" id="A0ABD2YW91"/>
<keyword evidence="3" id="KW-1185">Reference proteome</keyword>
<dbReference type="SUPFAM" id="SSF81383">
    <property type="entry name" value="F-box domain"/>
    <property type="match status" value="2"/>
</dbReference>
<dbReference type="NCBIfam" id="TIGR01640">
    <property type="entry name" value="F_box_assoc_1"/>
    <property type="match status" value="2"/>
</dbReference>
<dbReference type="PROSITE" id="PS50181">
    <property type="entry name" value="FBOX"/>
    <property type="match status" value="2"/>
</dbReference>
<dbReference type="PANTHER" id="PTHR31672:SF13">
    <property type="entry name" value="F-BOX PROTEIN CPR30-LIKE"/>
    <property type="match status" value="1"/>
</dbReference>
<dbReference type="SMART" id="SM00256">
    <property type="entry name" value="FBOX"/>
    <property type="match status" value="2"/>
</dbReference>
<gene>
    <name evidence="2" type="ORF">ACH5RR_029905</name>
</gene>
<dbReference type="InterPro" id="IPR017451">
    <property type="entry name" value="F-box-assoc_interact_dom"/>
</dbReference>
<feature type="domain" description="F-box" evidence="1">
    <location>
        <begin position="423"/>
        <end position="473"/>
    </location>
</feature>
<evidence type="ECO:0000313" key="3">
    <source>
        <dbReference type="Proteomes" id="UP001630127"/>
    </source>
</evidence>
<dbReference type="Pfam" id="PF08268">
    <property type="entry name" value="FBA_3"/>
    <property type="match status" value="1"/>
</dbReference>
<dbReference type="InterPro" id="IPR036047">
    <property type="entry name" value="F-box-like_dom_sf"/>
</dbReference>
<name>A0ABD2YW91_9GENT</name>
<protein>
    <recommendedName>
        <fullName evidence="1">F-box domain-containing protein</fullName>
    </recommendedName>
</protein>
<sequence length="804" mass="91269">MVSKRRRPGKNGGISCRISDSILDVPLCIWIEIFSRLPISTILRCKSVCKDWYTFISSDIDFANDYSSNAPFTSLVISIAKSPLCLLELKADYNYCRRENWPKSFPIPSWFSRGYVTVFGSCKGLLCLSHCLYAIEEYGLYVCNPLLGEYALLPHPKPDRKVSEEAYGFGFCPETGEYKVLRILMRGWCLGQTEAQVCTVGVDDDWRVLMENAPFPHARKLGHIATDRHRICEVTVNGALHWITEDLVRPDFLYSFDIGEEKVRSVPQPRGVVVRNGWTSLGVLRGCLCIYQSASPPQFDIWWMKEYGVVESWTKESILYSSIPHSPLDPYYPIVVWKDGEVLIHSDLGSLLSYNPEEEISTDVTLNRKHCRCFSAVPYVPCFLSLKDVMKTGQVEGVRGKLNFVMEPKKSKGASANKHWNATTAIQDLPTYILVDIFSRIPRTTIISMKRICKTWYNLISDPHFGNTYFATQCTVSLVLSGRNFISSFPKLRTDCDYNAQTNREKILITPADFSGDRGTLLGSCNGLICFSIISNSKQSCTLYIFNPQLKECARLPQPKVEKIIRDDVYGFGFCPATGHYKVLRILTKKWQRGKSEAQVHTIGIDDCWRNIGENCHFPMAKKWPEHLNKARICEVTLMGALHWIVEDSHAPEFLYSFDMDEEEVCPIPPPPIVGERNCWTSLGVLRDCLCLFHSICPLNIDIWWMRDYGVVSSWTKESILADYIPVGLEVRAVLPILVWKNDEILMSTDCGPLISYCPRDEKCTEVGIEHDVEGYSTAAPYFPSFLSLKAAMKGGHLEVVKLK</sequence>
<evidence type="ECO:0000259" key="1">
    <source>
        <dbReference type="PROSITE" id="PS50181"/>
    </source>
</evidence>
<feature type="domain" description="F-box" evidence="1">
    <location>
        <begin position="19"/>
        <end position="65"/>
    </location>
</feature>
<dbReference type="InterPro" id="IPR013187">
    <property type="entry name" value="F-box-assoc_dom_typ3"/>
</dbReference>
<dbReference type="InterPro" id="IPR050796">
    <property type="entry name" value="SCF_F-box_component"/>
</dbReference>
<organism evidence="2 3">
    <name type="scientific">Cinchona calisaya</name>
    <dbReference type="NCBI Taxonomy" id="153742"/>
    <lineage>
        <taxon>Eukaryota</taxon>
        <taxon>Viridiplantae</taxon>
        <taxon>Streptophyta</taxon>
        <taxon>Embryophyta</taxon>
        <taxon>Tracheophyta</taxon>
        <taxon>Spermatophyta</taxon>
        <taxon>Magnoliopsida</taxon>
        <taxon>eudicotyledons</taxon>
        <taxon>Gunneridae</taxon>
        <taxon>Pentapetalae</taxon>
        <taxon>asterids</taxon>
        <taxon>lamiids</taxon>
        <taxon>Gentianales</taxon>
        <taxon>Rubiaceae</taxon>
        <taxon>Cinchonoideae</taxon>
        <taxon>Cinchoneae</taxon>
        <taxon>Cinchona</taxon>
    </lineage>
</organism>
<dbReference type="Gene3D" id="1.20.1280.50">
    <property type="match status" value="2"/>
</dbReference>
<dbReference type="Pfam" id="PF07734">
    <property type="entry name" value="FBA_1"/>
    <property type="match status" value="1"/>
</dbReference>